<evidence type="ECO:0000313" key="2">
    <source>
        <dbReference type="EMBL" id="KKL45454.1"/>
    </source>
</evidence>
<proteinExistence type="predicted"/>
<protein>
    <submittedName>
        <fullName evidence="2">Uncharacterized protein</fullName>
    </submittedName>
</protein>
<dbReference type="AlphaFoldDB" id="A0A0F9C8G8"/>
<accession>A0A0F9C8G8</accession>
<feature type="region of interest" description="Disordered" evidence="1">
    <location>
        <begin position="31"/>
        <end position="54"/>
    </location>
</feature>
<dbReference type="EMBL" id="LAZR01034380">
    <property type="protein sequence ID" value="KKL45454.1"/>
    <property type="molecule type" value="Genomic_DNA"/>
</dbReference>
<reference evidence="2" key="1">
    <citation type="journal article" date="2015" name="Nature">
        <title>Complex archaea that bridge the gap between prokaryotes and eukaryotes.</title>
        <authorList>
            <person name="Spang A."/>
            <person name="Saw J.H."/>
            <person name="Jorgensen S.L."/>
            <person name="Zaremba-Niedzwiedzka K."/>
            <person name="Martijn J."/>
            <person name="Lind A.E."/>
            <person name="van Eijk R."/>
            <person name="Schleper C."/>
            <person name="Guy L."/>
            <person name="Ettema T.J."/>
        </authorList>
    </citation>
    <scope>NUCLEOTIDE SEQUENCE</scope>
</reference>
<name>A0A0F9C8G8_9ZZZZ</name>
<comment type="caution">
    <text evidence="2">The sequence shown here is derived from an EMBL/GenBank/DDBJ whole genome shotgun (WGS) entry which is preliminary data.</text>
</comment>
<organism evidence="2">
    <name type="scientific">marine sediment metagenome</name>
    <dbReference type="NCBI Taxonomy" id="412755"/>
    <lineage>
        <taxon>unclassified sequences</taxon>
        <taxon>metagenomes</taxon>
        <taxon>ecological metagenomes</taxon>
    </lineage>
</organism>
<sequence>MIAVLKADARKIPRLDTDAIQVFAMKPQSVPVGNRSGGVGTTHSSHRRTPPALAGRGCFDSNGRGFVFSKPKQGARLLFLDTKKRKQDEANLGSAKIAGLVTEERTTVCGAGLVFVVPAAEGLGKETDCIFFDHADLNALMVARIHTASQILVRLRLFDSNVGFPVGKSGEVGKNFVGLHLPTNTTQGGLSQYGGNRPC</sequence>
<evidence type="ECO:0000256" key="1">
    <source>
        <dbReference type="SAM" id="MobiDB-lite"/>
    </source>
</evidence>
<gene>
    <name evidence="2" type="ORF">LCGC14_2355530</name>
</gene>